<evidence type="ECO:0000256" key="5">
    <source>
        <dbReference type="ARBA" id="ARBA00022692"/>
    </source>
</evidence>
<feature type="transmembrane region" description="Helical" evidence="8">
    <location>
        <begin position="140"/>
        <end position="158"/>
    </location>
</feature>
<dbReference type="PANTHER" id="PTHR34979">
    <property type="entry name" value="INNER MEMBRANE PROTEIN YGAZ"/>
    <property type="match status" value="1"/>
</dbReference>
<evidence type="ECO:0000256" key="2">
    <source>
        <dbReference type="ARBA" id="ARBA00010735"/>
    </source>
</evidence>
<dbReference type="PANTHER" id="PTHR34979:SF1">
    <property type="entry name" value="INNER MEMBRANE PROTEIN YGAZ"/>
    <property type="match status" value="1"/>
</dbReference>
<keyword evidence="7 8" id="KW-0472">Membrane</keyword>
<evidence type="ECO:0000313" key="10">
    <source>
        <dbReference type="Proteomes" id="UP001524473"/>
    </source>
</evidence>
<gene>
    <name evidence="9" type="ORF">NE695_06235</name>
</gene>
<protein>
    <submittedName>
        <fullName evidence="9">AzlC family ABC transporter permease</fullName>
    </submittedName>
</protein>
<keyword evidence="10" id="KW-1185">Reference proteome</keyword>
<feature type="transmembrane region" description="Helical" evidence="8">
    <location>
        <begin position="39"/>
        <end position="63"/>
    </location>
</feature>
<evidence type="ECO:0000256" key="3">
    <source>
        <dbReference type="ARBA" id="ARBA00022448"/>
    </source>
</evidence>
<evidence type="ECO:0000256" key="6">
    <source>
        <dbReference type="ARBA" id="ARBA00022989"/>
    </source>
</evidence>
<evidence type="ECO:0000256" key="4">
    <source>
        <dbReference type="ARBA" id="ARBA00022475"/>
    </source>
</evidence>
<comment type="caution">
    <text evidence="9">The sequence shown here is derived from an EMBL/GenBank/DDBJ whole genome shotgun (WGS) entry which is preliminary data.</text>
</comment>
<feature type="transmembrane region" description="Helical" evidence="8">
    <location>
        <begin position="113"/>
        <end position="134"/>
    </location>
</feature>
<keyword evidence="3" id="KW-0813">Transport</keyword>
<feature type="transmembrane region" description="Helical" evidence="8">
    <location>
        <begin position="6"/>
        <end position="27"/>
    </location>
</feature>
<keyword evidence="5 8" id="KW-0812">Transmembrane</keyword>
<dbReference type="InterPro" id="IPR011606">
    <property type="entry name" value="Brnchd-chn_aa_trnsp_permease"/>
</dbReference>
<reference evidence="9 10" key="1">
    <citation type="submission" date="2022-06" db="EMBL/GenBank/DDBJ databases">
        <title>Isolation of gut microbiota from human fecal samples.</title>
        <authorList>
            <person name="Pamer E.G."/>
            <person name="Barat B."/>
            <person name="Waligurski E."/>
            <person name="Medina S."/>
            <person name="Paddock L."/>
            <person name="Mostad J."/>
        </authorList>
    </citation>
    <scope>NUCLEOTIDE SEQUENCE [LARGE SCALE GENOMIC DNA]</scope>
    <source>
        <strain evidence="9 10">DFI.9.73</strain>
    </source>
</reference>
<proteinExistence type="inferred from homology"/>
<keyword evidence="4" id="KW-1003">Cell membrane</keyword>
<accession>A0ABT1RXV1</accession>
<dbReference type="EMBL" id="JANFZH010000011">
    <property type="protein sequence ID" value="MCQ4839515.1"/>
    <property type="molecule type" value="Genomic_DNA"/>
</dbReference>
<evidence type="ECO:0000313" key="9">
    <source>
        <dbReference type="EMBL" id="MCQ4839515.1"/>
    </source>
</evidence>
<evidence type="ECO:0000256" key="7">
    <source>
        <dbReference type="ARBA" id="ARBA00023136"/>
    </source>
</evidence>
<sequence>MCGYLFLGSAFGVMIQHAGYNFIWAFLISLTVFAGSGQFLLVSLLSGGASLPMTAAMTLLINSRHMFYGLSFLDRFKKTGRKYIYMIFSLTDETYSVLCSVKPEKDVEEGKAMFLIALFNHIYWILGGVLGALLGQFLPLDFTGIDFSMTALFVVLFIEQWFDFKSHLPAVTGLCISAFFLLVLGPDNFILPSLIVTVTVLMACRNLVQNKMEEPESHKKEGAGS</sequence>
<comment type="similarity">
    <text evidence="2">Belongs to the AzlC family.</text>
</comment>
<organism evidence="9 10">
    <name type="scientific">Neglectibacter timonensis</name>
    <dbReference type="NCBI Taxonomy" id="1776382"/>
    <lineage>
        <taxon>Bacteria</taxon>
        <taxon>Bacillati</taxon>
        <taxon>Bacillota</taxon>
        <taxon>Clostridia</taxon>
        <taxon>Eubacteriales</taxon>
        <taxon>Oscillospiraceae</taxon>
        <taxon>Neglectibacter</taxon>
    </lineage>
</organism>
<keyword evidence="6 8" id="KW-1133">Transmembrane helix</keyword>
<evidence type="ECO:0000256" key="1">
    <source>
        <dbReference type="ARBA" id="ARBA00004651"/>
    </source>
</evidence>
<evidence type="ECO:0000256" key="8">
    <source>
        <dbReference type="SAM" id="Phobius"/>
    </source>
</evidence>
<dbReference type="Pfam" id="PF03591">
    <property type="entry name" value="AzlC"/>
    <property type="match status" value="1"/>
</dbReference>
<name>A0ABT1RXV1_9FIRM</name>
<feature type="transmembrane region" description="Helical" evidence="8">
    <location>
        <begin position="190"/>
        <end position="208"/>
    </location>
</feature>
<comment type="subcellular location">
    <subcellularLocation>
        <location evidence="1">Cell membrane</location>
        <topology evidence="1">Multi-pass membrane protein</topology>
    </subcellularLocation>
</comment>
<dbReference type="Proteomes" id="UP001524473">
    <property type="component" value="Unassembled WGS sequence"/>
</dbReference>
<dbReference type="RefSeq" id="WP_082942341.1">
    <property type="nucleotide sequence ID" value="NZ_CALCKC010000141.1"/>
</dbReference>